<dbReference type="RefSeq" id="WP_095583100.1">
    <property type="nucleotide sequence ID" value="NZ_JAJQQQ010000020.1"/>
</dbReference>
<dbReference type="InterPro" id="IPR041413">
    <property type="entry name" value="MLTR_LBD"/>
</dbReference>
<feature type="domain" description="MmyB-like transcription regulator ligand binding" evidence="1">
    <location>
        <begin position="135"/>
        <end position="284"/>
    </location>
</feature>
<dbReference type="Pfam" id="PF17765">
    <property type="entry name" value="MLTR_LBD"/>
    <property type="match status" value="1"/>
</dbReference>
<proteinExistence type="predicted"/>
<dbReference type="EMBL" id="NSJV01000459">
    <property type="protein sequence ID" value="PAU46393.1"/>
    <property type="molecule type" value="Genomic_DNA"/>
</dbReference>
<dbReference type="PANTHER" id="PTHR35010:SF2">
    <property type="entry name" value="BLL4672 PROTEIN"/>
    <property type="match status" value="1"/>
</dbReference>
<protein>
    <recommendedName>
        <fullName evidence="1">MmyB-like transcription regulator ligand binding domain-containing protein</fullName>
    </recommendedName>
</protein>
<name>A0A2A2D1U1_9ACTN</name>
<reference evidence="2 3" key="1">
    <citation type="submission" date="2017-08" db="EMBL/GenBank/DDBJ databases">
        <title>Genome sequence of Streptomyces albireticuli NRRL B-1670.</title>
        <authorList>
            <person name="Graham D.E."/>
            <person name="Mahan K.M."/>
            <person name="Klingeman D.M."/>
            <person name="Hettich R.L."/>
            <person name="Parry R.J."/>
            <person name="Spain J.C."/>
        </authorList>
    </citation>
    <scope>NUCLEOTIDE SEQUENCE [LARGE SCALE GENOMIC DNA]</scope>
    <source>
        <strain evidence="2 3">NRRL B-1670</strain>
    </source>
</reference>
<dbReference type="Proteomes" id="UP000218944">
    <property type="component" value="Unassembled WGS sequence"/>
</dbReference>
<evidence type="ECO:0000313" key="2">
    <source>
        <dbReference type="EMBL" id="PAU46393.1"/>
    </source>
</evidence>
<gene>
    <name evidence="2" type="ORF">CK936_24300</name>
</gene>
<dbReference type="Gene3D" id="3.30.450.180">
    <property type="match status" value="1"/>
</dbReference>
<organism evidence="2 3">
    <name type="scientific">Streptomyces albireticuli</name>
    <dbReference type="NCBI Taxonomy" id="1940"/>
    <lineage>
        <taxon>Bacteria</taxon>
        <taxon>Bacillati</taxon>
        <taxon>Actinomycetota</taxon>
        <taxon>Actinomycetes</taxon>
        <taxon>Kitasatosporales</taxon>
        <taxon>Streptomycetaceae</taxon>
        <taxon>Streptomyces</taxon>
    </lineage>
</organism>
<sequence>MDRTRVTRILSRARFRTDPADYPQLDGLRLANGMKERGTGRGRRVGYLTQQEIDLLLGFDTHSGHRLDFYCSLERASLTSPPDHLLRAAAKILRLSEAQWSELHLAVHGYKAPRPLSPEAGRRVAPAWKLAIHSSTVPAYISTFEWDVIDHNSAADALFGGVPSNVMRWILSLPPYSHSRCRMPDWTENWGPVALSQLRFALNEEPQNQTLREVETEVQAGDLAEMYHHQRDPYIHPDGARRKMIHHGQGAVGIMDAAASEPIGSPGCRVVYMHWSPLDSASAQERVEADVQGVLPAFGR</sequence>
<keyword evidence="3" id="KW-1185">Reference proteome</keyword>
<accession>A0A2A2D1U1</accession>
<comment type="caution">
    <text evidence="2">The sequence shown here is derived from an EMBL/GenBank/DDBJ whole genome shotgun (WGS) entry which is preliminary data.</text>
</comment>
<evidence type="ECO:0000313" key="3">
    <source>
        <dbReference type="Proteomes" id="UP000218944"/>
    </source>
</evidence>
<dbReference type="AlphaFoldDB" id="A0A2A2D1U1"/>
<evidence type="ECO:0000259" key="1">
    <source>
        <dbReference type="Pfam" id="PF17765"/>
    </source>
</evidence>
<dbReference type="PANTHER" id="PTHR35010">
    <property type="entry name" value="BLL4672 PROTEIN-RELATED"/>
    <property type="match status" value="1"/>
</dbReference>